<feature type="transmembrane region" description="Helical" evidence="11">
    <location>
        <begin position="261"/>
        <end position="282"/>
    </location>
</feature>
<evidence type="ECO:0000259" key="12">
    <source>
        <dbReference type="PROSITE" id="PS50042"/>
    </source>
</evidence>
<dbReference type="Gene3D" id="2.60.120.10">
    <property type="entry name" value="Jelly Rolls"/>
    <property type="match status" value="8"/>
</dbReference>
<gene>
    <name evidence="13" type="ORF">Poli38472_011913</name>
</gene>
<feature type="region of interest" description="Disordered" evidence="10">
    <location>
        <begin position="2063"/>
        <end position="2083"/>
    </location>
</feature>
<feature type="transmembrane region" description="Helical" evidence="11">
    <location>
        <begin position="3615"/>
        <end position="3634"/>
    </location>
</feature>
<evidence type="ECO:0000256" key="7">
    <source>
        <dbReference type="ARBA" id="ARBA00023286"/>
    </source>
</evidence>
<dbReference type="Pfam" id="PF00520">
    <property type="entry name" value="Ion_trans"/>
    <property type="match status" value="5"/>
</dbReference>
<keyword evidence="7" id="KW-1071">Ligand-gated ion channel</keyword>
<feature type="domain" description="Cyclic nucleotide-binding" evidence="12">
    <location>
        <begin position="3524"/>
        <end position="3571"/>
    </location>
</feature>
<feature type="transmembrane region" description="Helical" evidence="11">
    <location>
        <begin position="2236"/>
        <end position="2255"/>
    </location>
</feature>
<dbReference type="Proteomes" id="UP000794436">
    <property type="component" value="Unassembled WGS sequence"/>
</dbReference>
<keyword evidence="14" id="KW-1185">Reference proteome</keyword>
<evidence type="ECO:0000256" key="1">
    <source>
        <dbReference type="ARBA" id="ARBA00004141"/>
    </source>
</evidence>
<feature type="transmembrane region" description="Helical" evidence="11">
    <location>
        <begin position="358"/>
        <end position="381"/>
    </location>
</feature>
<feature type="transmembrane region" description="Helical" evidence="11">
    <location>
        <begin position="1834"/>
        <end position="1856"/>
    </location>
</feature>
<dbReference type="PANTHER" id="PTHR45638">
    <property type="entry name" value="CYCLIC NUCLEOTIDE-GATED CATION CHANNEL SUBUNIT A"/>
    <property type="match status" value="1"/>
</dbReference>
<keyword evidence="4 11" id="KW-1133">Transmembrane helix</keyword>
<feature type="domain" description="Cyclic nucleotide-binding" evidence="12">
    <location>
        <begin position="2535"/>
        <end position="2599"/>
    </location>
</feature>
<feature type="transmembrane region" description="Helical" evidence="11">
    <location>
        <begin position="3202"/>
        <end position="3221"/>
    </location>
</feature>
<feature type="domain" description="Cyclic nucleotide-binding" evidence="12">
    <location>
        <begin position="493"/>
        <end position="557"/>
    </location>
</feature>
<protein>
    <recommendedName>
        <fullName evidence="12">Cyclic nucleotide-binding domain-containing protein</fullName>
    </recommendedName>
</protein>
<evidence type="ECO:0000256" key="9">
    <source>
        <dbReference type="SAM" id="Coils"/>
    </source>
</evidence>
<reference evidence="13" key="1">
    <citation type="submission" date="2019-03" db="EMBL/GenBank/DDBJ databases">
        <title>Long read genome sequence of the mycoparasitic Pythium oligandrum ATCC 38472 isolated from sugarbeet rhizosphere.</title>
        <authorList>
            <person name="Gaulin E."/>
        </authorList>
    </citation>
    <scope>NUCLEOTIDE SEQUENCE</scope>
    <source>
        <strain evidence="13">ATCC 38472_TT</strain>
    </source>
</reference>
<evidence type="ECO:0000313" key="13">
    <source>
        <dbReference type="EMBL" id="TMW58325.1"/>
    </source>
</evidence>
<feature type="transmembrane region" description="Helical" evidence="11">
    <location>
        <begin position="2300"/>
        <end position="2321"/>
    </location>
</feature>
<keyword evidence="2" id="KW-0813">Transport</keyword>
<comment type="caution">
    <text evidence="13">The sequence shown here is derived from an EMBL/GenBank/DDBJ whole genome shotgun (WGS) entry which is preliminary data.</text>
</comment>
<dbReference type="InterPro" id="IPR050866">
    <property type="entry name" value="CNG_cation_channel"/>
</dbReference>
<feature type="transmembrane region" description="Helical" evidence="11">
    <location>
        <begin position="865"/>
        <end position="883"/>
    </location>
</feature>
<accession>A0A8K1C8P2</accession>
<evidence type="ECO:0000313" key="14">
    <source>
        <dbReference type="Proteomes" id="UP000794436"/>
    </source>
</evidence>
<dbReference type="Gene3D" id="1.10.287.630">
    <property type="entry name" value="Helix hairpin bin"/>
    <property type="match status" value="7"/>
</dbReference>
<evidence type="ECO:0000256" key="10">
    <source>
        <dbReference type="SAM" id="MobiDB-lite"/>
    </source>
</evidence>
<feature type="transmembrane region" description="Helical" evidence="11">
    <location>
        <begin position="3728"/>
        <end position="3749"/>
    </location>
</feature>
<dbReference type="InterPro" id="IPR018490">
    <property type="entry name" value="cNMP-bd_dom_sf"/>
</dbReference>
<dbReference type="PROSITE" id="PS50042">
    <property type="entry name" value="CNMP_BINDING_3"/>
    <property type="match status" value="8"/>
</dbReference>
<organism evidence="13 14">
    <name type="scientific">Pythium oligandrum</name>
    <name type="common">Mycoparasitic fungus</name>
    <dbReference type="NCBI Taxonomy" id="41045"/>
    <lineage>
        <taxon>Eukaryota</taxon>
        <taxon>Sar</taxon>
        <taxon>Stramenopiles</taxon>
        <taxon>Oomycota</taxon>
        <taxon>Peronosporomycetes</taxon>
        <taxon>Pythiales</taxon>
        <taxon>Pythiaceae</taxon>
        <taxon>Pythium</taxon>
    </lineage>
</organism>
<feature type="transmembrane region" description="Helical" evidence="11">
    <location>
        <begin position="3816"/>
        <end position="3837"/>
    </location>
</feature>
<keyword evidence="5" id="KW-0406">Ion transport</keyword>
<feature type="transmembrane region" description="Helical" evidence="11">
    <location>
        <begin position="636"/>
        <end position="659"/>
    </location>
</feature>
<feature type="domain" description="Cyclic nucleotide-binding" evidence="12">
    <location>
        <begin position="1483"/>
        <end position="1601"/>
    </location>
</feature>
<name>A0A8K1C8P2_PYTOL</name>
<feature type="transmembrane region" description="Helical" evidence="11">
    <location>
        <begin position="2400"/>
        <end position="2426"/>
    </location>
</feature>
<dbReference type="GO" id="GO:0005221">
    <property type="term" value="F:intracellularly cyclic nucleotide-activated monoatomic cation channel activity"/>
    <property type="evidence" value="ECO:0007669"/>
    <property type="project" value="InterPro"/>
</dbReference>
<evidence type="ECO:0000256" key="5">
    <source>
        <dbReference type="ARBA" id="ARBA00023065"/>
    </source>
</evidence>
<feature type="transmembrane region" description="Helical" evidence="11">
    <location>
        <begin position="2931"/>
        <end position="2948"/>
    </location>
</feature>
<feature type="domain" description="Cyclic nucleotide-binding" evidence="12">
    <location>
        <begin position="3035"/>
        <end position="3136"/>
    </location>
</feature>
<feature type="transmembrane region" description="Helical" evidence="11">
    <location>
        <begin position="2675"/>
        <end position="2694"/>
    </location>
</feature>
<dbReference type="Pfam" id="PF00027">
    <property type="entry name" value="cNMP_binding"/>
    <property type="match status" value="5"/>
</dbReference>
<evidence type="ECO:0000256" key="8">
    <source>
        <dbReference type="ARBA" id="ARBA00023303"/>
    </source>
</evidence>
<evidence type="ECO:0000256" key="3">
    <source>
        <dbReference type="ARBA" id="ARBA00022692"/>
    </source>
</evidence>
<keyword evidence="9" id="KW-0175">Coiled coil</keyword>
<feature type="domain" description="Cyclic nucleotide-binding" evidence="12">
    <location>
        <begin position="1934"/>
        <end position="2048"/>
    </location>
</feature>
<dbReference type="SUPFAM" id="SSF81324">
    <property type="entry name" value="Voltage-gated potassium channels"/>
    <property type="match status" value="8"/>
</dbReference>
<feature type="transmembrane region" description="Helical" evidence="11">
    <location>
        <begin position="890"/>
        <end position="913"/>
    </location>
</feature>
<evidence type="ECO:0000256" key="2">
    <source>
        <dbReference type="ARBA" id="ARBA00022448"/>
    </source>
</evidence>
<dbReference type="CDD" id="cd00038">
    <property type="entry name" value="CAP_ED"/>
    <property type="match status" value="6"/>
</dbReference>
<feature type="transmembrane region" description="Helical" evidence="11">
    <location>
        <begin position="2706"/>
        <end position="2727"/>
    </location>
</feature>
<sequence>MIGAGFSVMTPRGDGREGLWGPRRLTFSRARNEEVIIPVKDGEVKEKKFSDYLDAVANQVTRWYRKHRRAFYVTIAMLELVYIFGTVPLRVAFFFDPYAAKRGATHWTKSLTIYSTFDVLCEVASVVSLFEMFAAQRRALAAIAADAANGQIRPRMRGRRGQNPNQSGKETKTSLVAWSLNTIVPTVKQKFDIRQPLIYEAIAMIPFEALALGFGVNSLHLFRSHKLFRLHRVADCLMEIKRLHARNSYVQLLDFTGNALLVKRVLIGLLLCHLIACTYMAIAHWQCGLDFQLCERGVDANYHSPGDPIRYTCWAIEDQLVGATPLRKYARAMYWASRSVITLGYYDVAPITDVETAFAIMVQVVGAIFSTSLIATFLFVFRHLNSRKQDFMTHVDEAKEYMKMSKIPEDIRDAVLTFYRNAWEAHGGLSQSEVSEKLPGHLRVRVTSVLITQRVQQVAFLAKESIEFINTLALKMDTCVYSPKDWIIEKIPDGMFFIIRGNVMIESLSQSQPRYAKAGDHFAEFAILYPGRADDRVRAQTYCELYKLAQRWFHETMELFHRHEAPAQLERMRSMLNRRDQQQQKMKRMLGRSMGELGGDSDRALSLTGQSLGSRYQLSWNMPGSTFRRWWELLRIIFLTFVSYEVPFFIVFDTAVFPFKKTPKYNIQSLTSLAGEIFFTFDFVLRCRFFAFIDPLARIPVNDASYIFEWYKGNGLWWDLFSVIPVSTVLEFTYGPQWMIGPVFRLVRMLRLRHFPAMIQDLAQTRGLSSKVQLAMTLFLSVTLSLHIMGCLWFLMARLSMEEDHFDVRTANLTRTGCLRDATRFGNCSWAVFDAYGQIGDGFPIATISTDGSVYTSKLAYLRSIYWAVVALTTVGYGDIVAFSTHESLFAALWAFIGGVINYAVVAAMSNIISNLTATSHHHMEKMNQVNLAMAHYRISEKLRTQIRRFYHQQFYMQKVASEAKLLMRLPQQLRHRISLILHAESVRKVSLFADHGNERLLHDITGQFRRAVFQRGDYISHENTICDEAFVIISGRANMFRKKMMSVPVGALHQGVTYGVAEMLLQVNWPATSIAATVVEVSVITHQAFAMMIERRFPNDTAELKEKAAVDYDAELGLLDAVAGNFRLYDKLHRYSDRCTSMFVSQDNSASQSAKERVRFYWDILVVLLMMYNAFVISFRIPFLKHPTEQVRRMLIGLDLWCDALMSADIMLKLYYFECDAGLWNLVARQEKNANYAQHYLKQDLWSLLPLYYIGDNFFVMSLCRLPRLVRLRQLSSSIDSLIVRIQERFASVGNISAYLGPVKLMMVLIFAAHFADCIFYWISTMDHNPNSWIHHDHVVHQEHGSVSVLYLRSFYWSLTTLTLVGSRELVPLDTPSTLFAGLTCLCCTFVVGHIIGELSDLTLELDKAKKELQERESSFEEFAKDHDLPTSIRNRVAEYLSFQHMYSKGIDLGAIFDDLSPNLRVQLMMDLHGDVLRNLPITQYLSDSQLRALALHLKSELYIPGDNVIVEGDPGHKLYVLKRGSATVLWKSTGTAVATLAVGSLFGEVAFFLKGTKRIASVQMAVASEVLVIDRRSWDRLMLSSGVAERNKTETSMVQWVRDCLKGYNVMTVEVVNDLKCVVSQVEANAMNIDVVCIADFLLKYSAFRRIRREHSDEAEEVPLGLLPKLDGHFLFEVFVTFPLDFLLFFPHFESYTHAKWYYLSLFQLNKIFRIYEAKEASERLAQFLAYDLNLPIRDSTLRFLRSTTTYLLAGHWIACIWYRTSLLAFETYDVSWFVMPKMLAVDQFTSLPDISLMRAYLRSAHFAAGSITTVFYGDIASCNVLETVVEIGVIICSIFVFGMLAGAHTEHLVAKYKHRMKFEQDLVELYYYLKSNEVPREIRKRLKLYYLNTWLRYHGHDDFEGVHGLSTLLVEDIAQYTLRGFSASVSIFKSCDECFLRALLTCLKHIICSPSEQIVRKGDVDRSMYFISHGKVLVEGTGFQLVKEEGDFFGELSLLYGIPRSATCSSLGTSLLYVLEWEAYERILLDYPEYRRVNRREWVITVMIGFGASVLSPREDNATLQQPPSPSPPASRKEGVSFQPQLGHVDVFTHRISRWYRRRKYALRLAMVAVDVTYIFVTVPLRIAFFFDPYADPVTRKQWTKALVIYSAFDALSDIASILSLSRIYRTQQHAVAAVVMDPENVNIRVRQRPQGDKSSFLSRVRKTSSMIVWSLNTIVPTMKHQFDIKRPLVYEAIAMAPLDLLAIWFGVNSLHVLRAHKLFRLHRVSDCVTEIKKLYARSKLVRALEFPGNSLLLNRIALGLVLCHLIACIYMGLAHWQCGLDFQLCTRGIALSTTQQSGTTEPLRYTCWAIEDQLVGATPLRKYARSIYFASRSMLNVGYYDTTPATDLETLYAIVVQVISAIFSTSMIATFIFLFRYLNYRKQAFMAHVDEAKEYMKISKVPEDVRDAVLNFYNSVWEASGGLSPGDIMQSLPGHLRVRVTSVLITQRIQQVAFLAKESVEFLNTLTLKMEPNVFSAKDWIIEKVPDGMYFVLYGSVTIELVGQSQPRYAKAGEHFAEFALLFPGRTDERARAQTYCQLYKLSRRWFHETMELFHRDKASGQIELMQAMLNRRDQQQQKMKKMLGRSVDEFGGASSRTITSSGLNLGRRSRIPWNLPGSAFRKWWELLRLLFLTFVSYEVPFFIVFDTAEFPFTKTPTYNIQSVTSLVVEVFFTVDFVLRCRFFAFIDPLARIPVTDATYIFDWYKTKGLWWDLISIIPVSTILEFSYGSKWMIGPVFRLVRMLRLRHFPSVIQDLVQTRGLSSKVQLAIALILLVTLSFHITGCLWFLMARMSIDEDHFEIPSASLSRTSCLRDVTLYGNCSWAVFDAYGQIREGFPSLPIGRLDTIYSGKLAYIRSVYWAIVALTTVGYGDIVAFSTHETLFSALWSFIGGVINYAVVSGMSDLASNWTAARRGHMEKTNDANITFARYRVSEDVRTQIRRHYHQQFYMQKVTSEAKLLMHLPQQLRHRISLILHAEAVKKIPLFVDYGNERLLHDITGQFRRAVFQRGDSLVHENAICDEAFVIISGRANMFCKRTGAIPTGALHTGACHGVAAMVLHLNSPATVVAATVVEVSSITHQDFSATMDHHFPNDITSLKARANDQYVVETSSVSAIVQNLLDRKKLRHSKRCTTMFVSSGSTNDQARKEQLRFYWDIAIMCVIAFHGLEVPFRIPFMHRPLKSTWVRLMVVDLVSDLLLWLDILLKMYYFDCDAGLRNLITREKKNASYAEYNLKQDLWSQLPLYYVGDNYLVMNLCRMPRLIRLTQLSSLIDSLIIRLQQRFSPYGNISAYLRPFKLMLFLIFVSHLCGCVFYLVSDMDTNPNSWLLHDVVLTQENFSPFALYLRSFYWALTTFTLVGTKDIAPLDTIGTIFACFTCLCCTFIVGVILGELSELVLDMDKAKKLLHERESRFEEFAKDHDLPTSLRLRANRYLKFQHSHQKGMNIYEMFEDLPQNLRVQLMMDLHGNLLRHLPISKYLSETQINRLAIRLRSELYIASDTVLVEGDPGLKLCILKKGSAQVWHRLWECIIVLIAVFYATSLPLLISFSSRTETPPGDERVNRWEIYVLTIDVLCIIDFLLKYSVFRYIKKATGEEEEVKTRGVVSKRFVFDLITALPLELLLRHPAFASLCKRKWYYLSILQCNKIPRIFEGQEASGRLAQVFAYDLKLPVRDSTLRFIRSIGTFVLSGHWIACLWYFASVPSYEHYGVSWFTTPKMLALDHFTSLADVSYWRRYLRSAHFSAGSISTVFYGDIGSANLVETIFELLINLIAIFVFGVLTGAHSEHLEATYKHRMRFEQDLVELYHYLKDNDVPREIRKRLKLYYLNTWLRYRGHDDFEGVQGLSTLLVEDIAQYTLRGFSSSVSIFQSCDECFLRALLTCLKHIVCSPSEQIVRKGDVDRSMYFISHGKVLVEGTGFQLVKEEGDFFGELSLLYGIPRSATCSSLGLSLLYVLEWEAYERILLDYPEYRRVNRREWVIVSTKLRAGDLRFRSIIDIVSRMENADWLQVDEIIRKAKNLK</sequence>
<dbReference type="InterPro" id="IPR014710">
    <property type="entry name" value="RmlC-like_jellyroll"/>
</dbReference>
<dbReference type="PROSITE" id="PS00888">
    <property type="entry name" value="CNMP_BINDING_1"/>
    <property type="match status" value="1"/>
</dbReference>
<keyword evidence="6 11" id="KW-0472">Membrane</keyword>
<evidence type="ECO:0000256" key="4">
    <source>
        <dbReference type="ARBA" id="ARBA00022989"/>
    </source>
</evidence>
<feature type="transmembrane region" description="Helical" evidence="11">
    <location>
        <begin position="197"/>
        <end position="222"/>
    </location>
</feature>
<dbReference type="GO" id="GO:0016020">
    <property type="term" value="C:membrane"/>
    <property type="evidence" value="ECO:0007669"/>
    <property type="project" value="UniProtKB-SubCell"/>
</dbReference>
<feature type="transmembrane region" description="Helical" evidence="11">
    <location>
        <begin position="3575"/>
        <end position="3595"/>
    </location>
</feature>
<evidence type="ECO:0000256" key="6">
    <source>
        <dbReference type="ARBA" id="ARBA00023136"/>
    </source>
</evidence>
<feature type="transmembrane region" description="Helical" evidence="11">
    <location>
        <begin position="70"/>
        <end position="91"/>
    </location>
</feature>
<evidence type="ECO:0000256" key="11">
    <source>
        <dbReference type="SAM" id="Phobius"/>
    </source>
</evidence>
<feature type="transmembrane region" description="Helical" evidence="11">
    <location>
        <begin position="2907"/>
        <end position="2925"/>
    </location>
</feature>
<dbReference type="OrthoDB" id="415460at2759"/>
<feature type="transmembrane region" description="Helical" evidence="11">
    <location>
        <begin position="3418"/>
        <end position="3438"/>
    </location>
</feature>
<dbReference type="SMART" id="SM00100">
    <property type="entry name" value="cNMP"/>
    <property type="match status" value="7"/>
</dbReference>
<dbReference type="GO" id="GO:0044877">
    <property type="term" value="F:protein-containing complex binding"/>
    <property type="evidence" value="ECO:0007669"/>
    <property type="project" value="TreeGrafter"/>
</dbReference>
<feature type="coiled-coil region" evidence="9">
    <location>
        <begin position="1400"/>
        <end position="1427"/>
    </location>
</feature>
<dbReference type="InterPro" id="IPR018488">
    <property type="entry name" value="cNMP-bd_CS"/>
</dbReference>
<feature type="transmembrane region" description="Helical" evidence="11">
    <location>
        <begin position="2108"/>
        <end position="2130"/>
    </location>
</feature>
<dbReference type="InterPro" id="IPR005821">
    <property type="entry name" value="Ion_trans_dom"/>
</dbReference>
<proteinExistence type="predicted"/>
<feature type="transmembrane region" description="Helical" evidence="11">
    <location>
        <begin position="774"/>
        <end position="796"/>
    </location>
</feature>
<dbReference type="SUPFAM" id="SSF51206">
    <property type="entry name" value="cAMP-binding domain-like"/>
    <property type="match status" value="8"/>
</dbReference>
<dbReference type="EMBL" id="SPLM01000112">
    <property type="protein sequence ID" value="TMW58325.1"/>
    <property type="molecule type" value="Genomic_DNA"/>
</dbReference>
<feature type="domain" description="Cyclic nucleotide-binding" evidence="12">
    <location>
        <begin position="3916"/>
        <end position="4030"/>
    </location>
</feature>
<feature type="domain" description="Cyclic nucleotide-binding" evidence="12">
    <location>
        <begin position="993"/>
        <end position="1094"/>
    </location>
</feature>
<feature type="transmembrane region" description="Helical" evidence="11">
    <location>
        <begin position="2758"/>
        <end position="2776"/>
    </location>
</feature>
<keyword evidence="8" id="KW-0407">Ion channel</keyword>
<dbReference type="InterPro" id="IPR000595">
    <property type="entry name" value="cNMP-bd_dom"/>
</dbReference>
<comment type="subcellular location">
    <subcellularLocation>
        <location evidence="1">Membrane</location>
        <topology evidence="1">Multi-pass membrane protein</topology>
    </subcellularLocation>
</comment>
<feature type="transmembrane region" description="Helical" evidence="11">
    <location>
        <begin position="2816"/>
        <end position="2837"/>
    </location>
</feature>
<dbReference type="PANTHER" id="PTHR45638:SF11">
    <property type="entry name" value="CYCLIC NUCLEOTIDE-GATED CATION CHANNEL SUBUNIT A"/>
    <property type="match status" value="1"/>
</dbReference>
<keyword evidence="3 11" id="KW-0812">Transmembrane</keyword>
<dbReference type="Gene3D" id="1.10.287.70">
    <property type="match status" value="8"/>
</dbReference>
<feature type="transmembrane region" description="Helical" evidence="11">
    <location>
        <begin position="3233"/>
        <end position="3250"/>
    </location>
</feature>
<feature type="transmembrane region" description="Helical" evidence="11">
    <location>
        <begin position="1161"/>
        <end position="1184"/>
    </location>
</feature>
<feature type="transmembrane region" description="Helical" evidence="11">
    <location>
        <begin position="3347"/>
        <end position="3365"/>
    </location>
</feature>